<evidence type="ECO:0000256" key="5">
    <source>
        <dbReference type="ARBA" id="ARBA00022884"/>
    </source>
</evidence>
<feature type="region of interest" description="Disordered" evidence="11">
    <location>
        <begin position="40"/>
        <end position="63"/>
    </location>
</feature>
<dbReference type="CDD" id="cd12344">
    <property type="entry name" value="RRM1_SECp43_like"/>
    <property type="match status" value="1"/>
</dbReference>
<dbReference type="PANTHER" id="PTHR47640">
    <property type="entry name" value="TRNA SELENOCYSTEINE 1-ASSOCIATED PROTEIN 1-RELATED-RELATED"/>
    <property type="match status" value="1"/>
</dbReference>
<evidence type="ECO:0000256" key="1">
    <source>
        <dbReference type="ARBA" id="ARBA00004123"/>
    </source>
</evidence>
<dbReference type="AlphaFoldDB" id="A0A3P6CRK4"/>
<dbReference type="GO" id="GO:0005634">
    <property type="term" value="C:nucleus"/>
    <property type="evidence" value="ECO:0007669"/>
    <property type="project" value="UniProtKB-SubCell"/>
</dbReference>
<evidence type="ECO:0000256" key="2">
    <source>
        <dbReference type="ARBA" id="ARBA00004463"/>
    </source>
</evidence>
<feature type="domain" description="RRM" evidence="12">
    <location>
        <begin position="155"/>
        <end position="234"/>
    </location>
</feature>
<dbReference type="InterPro" id="IPR035979">
    <property type="entry name" value="RBD_domain_sf"/>
</dbReference>
<dbReference type="GO" id="GO:0006397">
    <property type="term" value="P:mRNA processing"/>
    <property type="evidence" value="ECO:0007669"/>
    <property type="project" value="UniProtKB-KW"/>
</dbReference>
<sequence length="390" mass="44118">MFASPLLHQQPQGMMTLYMPTFLVSHHMMYASPPPPLPYSPNDQYLSHNQNHESPGDEYQNKSNSEKKTIWIGDLHHWMDENYLKCSFASVGAMVSIKVIRNKHTGLSEGYGFVEFLSHDMADKVMKKFNGTYMPNTYMPFRLNWATGEENDHELSIFVGGLAPDVSDSLLYNTFSEIYPSVKAATVVIDAYTGISKGFGFVRFGDVNERTKAMTEMHGIKCSNRAMLIGPATPRETRSFRQQGMYMKNDAISYPARDATIFVGGLDSSVTSEDLKQPFSAYGEIVSVNIPLGKECGFVQFVNRQNAEEALKKLNGTVIRNRRVRLAWGQNKLPRYKFGNQWFGEYFGGQHYNGYGYMVPQPHDPRMYAVAPYGGYPVYSDPQQQVSRGN</sequence>
<comment type="subunit">
    <text evidence="9">Interacts with the poly(A) tail of mRNA in nucleus.</text>
</comment>
<keyword evidence="5 10" id="KW-0694">RNA-binding</keyword>
<evidence type="ECO:0000313" key="13">
    <source>
        <dbReference type="EMBL" id="VDD17190.1"/>
    </source>
</evidence>
<dbReference type="FunFam" id="3.30.70.330:FF:000144">
    <property type="entry name" value="Polyadenylate-binding protein RBP47B"/>
    <property type="match status" value="1"/>
</dbReference>
<dbReference type="PANTHER" id="PTHR47640:SF16">
    <property type="entry name" value="POLYADENYLATE-BINDING PROTEIN RBP47C-RELATED"/>
    <property type="match status" value="1"/>
</dbReference>
<dbReference type="Pfam" id="PF00076">
    <property type="entry name" value="RRM_1"/>
    <property type="match status" value="3"/>
</dbReference>
<evidence type="ECO:0000256" key="8">
    <source>
        <dbReference type="ARBA" id="ARBA00061069"/>
    </source>
</evidence>
<protein>
    <recommendedName>
        <fullName evidence="12">RRM domain-containing protein</fullName>
    </recommendedName>
</protein>
<comment type="similarity">
    <text evidence="8">Belongs to the polyadenylate-binding RBP47 family.</text>
</comment>
<feature type="domain" description="RRM" evidence="12">
    <location>
        <begin position="68"/>
        <end position="148"/>
    </location>
</feature>
<dbReference type="InterPro" id="IPR012677">
    <property type="entry name" value="Nucleotide-bd_a/b_plait_sf"/>
</dbReference>
<evidence type="ECO:0000256" key="6">
    <source>
        <dbReference type="ARBA" id="ARBA00023242"/>
    </source>
</evidence>
<organism evidence="13">
    <name type="scientific">Brassica campestris</name>
    <name type="common">Field mustard</name>
    <dbReference type="NCBI Taxonomy" id="3711"/>
    <lineage>
        <taxon>Eukaryota</taxon>
        <taxon>Viridiplantae</taxon>
        <taxon>Streptophyta</taxon>
        <taxon>Embryophyta</taxon>
        <taxon>Tracheophyta</taxon>
        <taxon>Spermatophyta</taxon>
        <taxon>Magnoliopsida</taxon>
        <taxon>eudicotyledons</taxon>
        <taxon>Gunneridae</taxon>
        <taxon>Pentapetalae</taxon>
        <taxon>rosids</taxon>
        <taxon>malvids</taxon>
        <taxon>Brassicales</taxon>
        <taxon>Brassicaceae</taxon>
        <taxon>Brassiceae</taxon>
        <taxon>Brassica</taxon>
    </lineage>
</organism>
<evidence type="ECO:0000256" key="10">
    <source>
        <dbReference type="PROSITE-ProRule" id="PRU00176"/>
    </source>
</evidence>
<dbReference type="InterPro" id="IPR000504">
    <property type="entry name" value="RRM_dom"/>
</dbReference>
<evidence type="ECO:0000259" key="12">
    <source>
        <dbReference type="PROSITE" id="PS50102"/>
    </source>
</evidence>
<evidence type="ECO:0000256" key="3">
    <source>
        <dbReference type="ARBA" id="ARBA00022664"/>
    </source>
</evidence>
<dbReference type="EMBL" id="LR031577">
    <property type="protein sequence ID" value="VDD17190.1"/>
    <property type="molecule type" value="Genomic_DNA"/>
</dbReference>
<evidence type="ECO:0000256" key="4">
    <source>
        <dbReference type="ARBA" id="ARBA00022737"/>
    </source>
</evidence>
<dbReference type="PROSITE" id="PS50102">
    <property type="entry name" value="RRM"/>
    <property type="match status" value="3"/>
</dbReference>
<dbReference type="GO" id="GO:0003729">
    <property type="term" value="F:mRNA binding"/>
    <property type="evidence" value="ECO:0007669"/>
    <property type="project" value="InterPro"/>
</dbReference>
<keyword evidence="4" id="KW-0677">Repeat</keyword>
<accession>A0A3P6CRK4</accession>
<keyword evidence="6" id="KW-0539">Nucleus</keyword>
<reference evidence="13" key="1">
    <citation type="submission" date="2018-11" db="EMBL/GenBank/DDBJ databases">
        <authorList>
            <consortium name="Genoscope - CEA"/>
            <person name="William W."/>
        </authorList>
    </citation>
    <scope>NUCLEOTIDE SEQUENCE</scope>
</reference>
<dbReference type="SMART" id="SM00360">
    <property type="entry name" value="RRM"/>
    <property type="match status" value="3"/>
</dbReference>
<dbReference type="FunFam" id="3.30.70.330:FF:000103">
    <property type="entry name" value="Polyadenylate-binding protein RBP47B"/>
    <property type="match status" value="1"/>
</dbReference>
<comment type="subcellular location">
    <subcellularLocation>
        <location evidence="2">Cytoplasmic granule</location>
    </subcellularLocation>
    <subcellularLocation>
        <location evidence="1">Nucleus</location>
    </subcellularLocation>
</comment>
<dbReference type="InterPro" id="IPR050825">
    <property type="entry name" value="RBM42_RBP45_47-like"/>
</dbReference>
<keyword evidence="3" id="KW-0507">mRNA processing</keyword>
<gene>
    <name evidence="13" type="ORF">BRAA10T42903Z</name>
</gene>
<evidence type="ECO:0000256" key="7">
    <source>
        <dbReference type="ARBA" id="ARBA00057395"/>
    </source>
</evidence>
<name>A0A3P6CRK4_BRACM</name>
<evidence type="ECO:0000256" key="9">
    <source>
        <dbReference type="ARBA" id="ARBA00063471"/>
    </source>
</evidence>
<feature type="domain" description="RRM" evidence="12">
    <location>
        <begin position="259"/>
        <end position="331"/>
    </location>
</feature>
<dbReference type="SUPFAM" id="SSF54928">
    <property type="entry name" value="RNA-binding domain, RBD"/>
    <property type="match status" value="3"/>
</dbReference>
<comment type="function">
    <text evidence="7">Heterogeneous nuclear ribonucleoprotein (hnRNP)-protein binding the poly(A) tail of mRNA and probably involved in some steps of pre-mRNA maturation.</text>
</comment>
<evidence type="ECO:0000256" key="11">
    <source>
        <dbReference type="SAM" id="MobiDB-lite"/>
    </source>
</evidence>
<dbReference type="Gene3D" id="3.30.70.330">
    <property type="match status" value="3"/>
</dbReference>
<proteinExistence type="inferred from homology"/>